<proteinExistence type="predicted"/>
<protein>
    <submittedName>
        <fullName evidence="1">MSMEG_0570 family protein</fullName>
    </submittedName>
</protein>
<dbReference type="NCBIfam" id="TIGR04042">
    <property type="entry name" value="MSMEG_0570_fam"/>
    <property type="match status" value="1"/>
</dbReference>
<reference evidence="1 2" key="1">
    <citation type="submission" date="2016-10" db="EMBL/GenBank/DDBJ databases">
        <authorList>
            <person name="de Groot N.N."/>
        </authorList>
    </citation>
    <scope>NUCLEOTIDE SEQUENCE [LARGE SCALE GENOMIC DNA]</scope>
    <source>
        <strain evidence="1 2">DSM 43019</strain>
    </source>
</reference>
<evidence type="ECO:0000313" key="1">
    <source>
        <dbReference type="EMBL" id="SFF65622.1"/>
    </source>
</evidence>
<dbReference type="AlphaFoldDB" id="A0A1I2KF30"/>
<dbReference type="InterPro" id="IPR023846">
    <property type="entry name" value="CHP04042_MSMEG0570"/>
</dbReference>
<accession>A0A1I2KF30</accession>
<dbReference type="OrthoDB" id="195104at2"/>
<organism evidence="1 2">
    <name type="scientific">Actinoplanes philippinensis</name>
    <dbReference type="NCBI Taxonomy" id="35752"/>
    <lineage>
        <taxon>Bacteria</taxon>
        <taxon>Bacillati</taxon>
        <taxon>Actinomycetota</taxon>
        <taxon>Actinomycetes</taxon>
        <taxon>Micromonosporales</taxon>
        <taxon>Micromonosporaceae</taxon>
        <taxon>Actinoplanes</taxon>
    </lineage>
</organism>
<evidence type="ECO:0000313" key="2">
    <source>
        <dbReference type="Proteomes" id="UP000199645"/>
    </source>
</evidence>
<keyword evidence="2" id="KW-1185">Reference proteome</keyword>
<dbReference type="Proteomes" id="UP000199645">
    <property type="component" value="Unassembled WGS sequence"/>
</dbReference>
<gene>
    <name evidence="1" type="ORF">SAMN05421541_116209</name>
</gene>
<dbReference type="EMBL" id="FONV01000016">
    <property type="protein sequence ID" value="SFF65622.1"/>
    <property type="molecule type" value="Genomic_DNA"/>
</dbReference>
<dbReference type="STRING" id="35752.SAMN05421541_116209"/>
<sequence>MPERYVLARWPHGPQQRIYSPSTVVEDYFTAGQEYAVDEFVNRCREALRIASDRVQAAYGFPCSNAARSLALVERNAARYPAGEVTVEGIEA</sequence>
<name>A0A1I2KF30_9ACTN</name>